<sequence>MAASVPARAEILSLFRSLLGTSKKFSDYNIGSMPREEQQPLRSYFFKESLNLKQLKENPLFTLYMLPNQDCAVCSWEP</sequence>
<protein>
    <submittedName>
        <fullName evidence="1">Uncharacterized protein</fullName>
    </submittedName>
</protein>
<gene>
    <name evidence="1" type="ORF">MKW94_027166</name>
</gene>
<organism evidence="1 2">
    <name type="scientific">Papaver nudicaule</name>
    <name type="common">Iceland poppy</name>
    <dbReference type="NCBI Taxonomy" id="74823"/>
    <lineage>
        <taxon>Eukaryota</taxon>
        <taxon>Viridiplantae</taxon>
        <taxon>Streptophyta</taxon>
        <taxon>Embryophyta</taxon>
        <taxon>Tracheophyta</taxon>
        <taxon>Spermatophyta</taxon>
        <taxon>Magnoliopsida</taxon>
        <taxon>Ranunculales</taxon>
        <taxon>Papaveraceae</taxon>
        <taxon>Papaveroideae</taxon>
        <taxon>Papaver</taxon>
    </lineage>
</organism>
<dbReference type="Proteomes" id="UP001177140">
    <property type="component" value="Unassembled WGS sequence"/>
</dbReference>
<accession>A0AA41VNH6</accession>
<comment type="caution">
    <text evidence="1">The sequence shown here is derived from an EMBL/GenBank/DDBJ whole genome shotgun (WGS) entry which is preliminary data.</text>
</comment>
<proteinExistence type="predicted"/>
<dbReference type="EMBL" id="JAJJMA010257649">
    <property type="protein sequence ID" value="MCL7044395.1"/>
    <property type="molecule type" value="Genomic_DNA"/>
</dbReference>
<dbReference type="AlphaFoldDB" id="A0AA41VNH6"/>
<evidence type="ECO:0000313" key="1">
    <source>
        <dbReference type="EMBL" id="MCL7044395.1"/>
    </source>
</evidence>
<evidence type="ECO:0000313" key="2">
    <source>
        <dbReference type="Proteomes" id="UP001177140"/>
    </source>
</evidence>
<reference evidence="1" key="1">
    <citation type="submission" date="2022-03" db="EMBL/GenBank/DDBJ databases">
        <title>A functionally conserved STORR gene fusion in Papaver species that diverged 16.8 million years ago.</title>
        <authorList>
            <person name="Catania T."/>
        </authorList>
    </citation>
    <scope>NUCLEOTIDE SEQUENCE</scope>
    <source>
        <strain evidence="1">S-191538</strain>
    </source>
</reference>
<keyword evidence="2" id="KW-1185">Reference proteome</keyword>
<name>A0AA41VNH6_PAPNU</name>